<evidence type="ECO:0000313" key="1">
    <source>
        <dbReference type="EMBL" id="MFB9903691.1"/>
    </source>
</evidence>
<dbReference type="RefSeq" id="WP_377850847.1">
    <property type="nucleotide sequence ID" value="NZ_JBHLZU010000006.1"/>
</dbReference>
<evidence type="ECO:0008006" key="3">
    <source>
        <dbReference type="Google" id="ProtNLM"/>
    </source>
</evidence>
<sequence>MTSRLDVVPVSPLRRSPDPAAVFAPWTLARVAGLPADTCDLVSAETADLLERCEALAAELPTVGEPVANACYDLVPSLDDAPMLRRLALAVKRAAHKGSDLPNDAEDLTAHLPARVRGTFTLYRWKTAELARLREELTVSVASDSERARAWLIAQLKHDPFVRSLALAAPGWARHGLAKARTGRLDARNLRTLYSYVTRTALKTSPYAQLTTVALPGVASTEIRSYAGAAVAYTALHAVARDRELARLLRYRVAPHTARTPGGFLVHGHAEGLGHLPWMSASVAHDDAAPAWLFAADNEHDYHLGDLLTLLGGKDPWARYLRMLDSGWIFPVACWPGTDPLGSLLSVLEGTETDHPLTRHVRQVQRAARDVAGSTVTDRTAAVATVQQAQTEWRAMSGLRLWTPDLVYEDAATGFAVPDPLDAETGLELTSFAEDMRPHVFRSHLYDFLLEAFVSRFGRGGRCHDVFGFLAALTVEDRAAQPMAQAEARDREGTDSAGRAHLPVGITSAPPTTAVLVQVADTERGRFLVVNQLCDGVGGLVSRFTGVLGDRLSGALHEWFSALWPDVAHHEIVPSRACTTAQHTSAGLLPALTVPGDGMSARPGDLLLESTTLVHDPDRDVLELLGPDDRPVGLAYLGLVPTHLSVGLHRLLSALANPWVLPRGYGDRPFLTAPRDTTEVVALPRRTVGRTVVERASWLCPVDRLPLPRKGESESDMVLRANRWRREHGIPAEVFCRRVEDFTAKPLWTDLRSAVSLAVLRQELPEHGWVRVTEALPGSREHSLRSPSGQRLASEYAVGLRWPRPGATA</sequence>
<comment type="caution">
    <text evidence="1">The sequence shown here is derived from an EMBL/GenBank/DDBJ whole genome shotgun (WGS) entry which is preliminary data.</text>
</comment>
<name>A0ABV5ZVD9_9PSEU</name>
<protein>
    <recommendedName>
        <fullName evidence="3">Lantibiotic dehydratase N-terminal domain-containing protein</fullName>
    </recommendedName>
</protein>
<accession>A0ABV5ZVD9</accession>
<keyword evidence="2" id="KW-1185">Reference proteome</keyword>
<gene>
    <name evidence="1" type="ORF">ACFFQA_07060</name>
</gene>
<proteinExistence type="predicted"/>
<dbReference type="EMBL" id="JBHLZU010000006">
    <property type="protein sequence ID" value="MFB9903691.1"/>
    <property type="molecule type" value="Genomic_DNA"/>
</dbReference>
<organism evidence="1 2">
    <name type="scientific">Allokutzneria oryzae</name>
    <dbReference type="NCBI Taxonomy" id="1378989"/>
    <lineage>
        <taxon>Bacteria</taxon>
        <taxon>Bacillati</taxon>
        <taxon>Actinomycetota</taxon>
        <taxon>Actinomycetes</taxon>
        <taxon>Pseudonocardiales</taxon>
        <taxon>Pseudonocardiaceae</taxon>
        <taxon>Allokutzneria</taxon>
    </lineage>
</organism>
<evidence type="ECO:0000313" key="2">
    <source>
        <dbReference type="Proteomes" id="UP001589693"/>
    </source>
</evidence>
<dbReference type="Proteomes" id="UP001589693">
    <property type="component" value="Unassembled WGS sequence"/>
</dbReference>
<reference evidence="1 2" key="1">
    <citation type="submission" date="2024-09" db="EMBL/GenBank/DDBJ databases">
        <authorList>
            <person name="Sun Q."/>
            <person name="Mori K."/>
        </authorList>
    </citation>
    <scope>NUCLEOTIDE SEQUENCE [LARGE SCALE GENOMIC DNA]</scope>
    <source>
        <strain evidence="1 2">TBRC 7907</strain>
    </source>
</reference>